<sequence>MQVKNIQERNPFSCLLDCLSFFCVIFGSTQRLFPLRIATLKCPSTQCPRALAMTFIGTIWPSEAWLIITTVVSPLFQSRLFPIGTIAVVEILQPVIRM</sequence>
<evidence type="ECO:0000313" key="2">
    <source>
        <dbReference type="EMBL" id="ATU83671.1"/>
    </source>
</evidence>
<dbReference type="EMBL" id="MF768985">
    <property type="protein sequence ID" value="ATU83671.1"/>
    <property type="molecule type" value="Genomic_DNA"/>
</dbReference>
<evidence type="ECO:0000256" key="1">
    <source>
        <dbReference type="SAM" id="Phobius"/>
    </source>
</evidence>
<keyword evidence="1" id="KW-1133">Transmembrane helix</keyword>
<feature type="transmembrane region" description="Helical" evidence="1">
    <location>
        <begin position="12"/>
        <end position="30"/>
    </location>
</feature>
<organism evidence="2">
    <name type="scientific">White spot syndrome virus</name>
    <dbReference type="NCBI Taxonomy" id="342409"/>
    <lineage>
        <taxon>Viruses</taxon>
        <taxon>Viruses incertae sedis</taxon>
        <taxon>Naldaviricetes</taxon>
        <taxon>Nimaviridae</taxon>
        <taxon>Whispovirus</taxon>
    </lineage>
</organism>
<accession>A0A2D3I5J1</accession>
<name>A0A2D3I5J1_9VIRU</name>
<reference evidence="2" key="1">
    <citation type="journal article" date="2018" name="Aquaculture">
        <title>Complete genome sequence of a white spot syndrome virus associated with a disease incursion in Australia.</title>
        <authorList>
            <person name="Oakey J."/>
            <person name="Smith C.S."/>
        </authorList>
    </citation>
    <scope>NUCLEOTIDE SEQUENCE [LARGE SCALE GENOMIC DNA]</scope>
    <source>
        <strain evidence="2">WSSV-AU</strain>
    </source>
</reference>
<feature type="transmembrane region" description="Helical" evidence="1">
    <location>
        <begin position="50"/>
        <end position="68"/>
    </location>
</feature>
<dbReference type="Proteomes" id="UP000267516">
    <property type="component" value="Segment"/>
</dbReference>
<protein>
    <submittedName>
        <fullName evidence="2">ORF400</fullName>
    </submittedName>
</protein>
<keyword evidence="1" id="KW-0472">Membrane</keyword>
<proteinExistence type="predicted"/>
<keyword evidence="1" id="KW-0812">Transmembrane</keyword>